<evidence type="ECO:0000313" key="1">
    <source>
        <dbReference type="EMBL" id="CAG8800715.1"/>
    </source>
</evidence>
<comment type="caution">
    <text evidence="1">The sequence shown here is derived from an EMBL/GenBank/DDBJ whole genome shotgun (WGS) entry which is preliminary data.</text>
</comment>
<organism evidence="1 2">
    <name type="scientific">Cetraspora pellucida</name>
    <dbReference type="NCBI Taxonomy" id="1433469"/>
    <lineage>
        <taxon>Eukaryota</taxon>
        <taxon>Fungi</taxon>
        <taxon>Fungi incertae sedis</taxon>
        <taxon>Mucoromycota</taxon>
        <taxon>Glomeromycotina</taxon>
        <taxon>Glomeromycetes</taxon>
        <taxon>Diversisporales</taxon>
        <taxon>Gigasporaceae</taxon>
        <taxon>Cetraspora</taxon>
    </lineage>
</organism>
<proteinExistence type="predicted"/>
<feature type="non-terminal residue" evidence="1">
    <location>
        <position position="1"/>
    </location>
</feature>
<feature type="non-terminal residue" evidence="1">
    <location>
        <position position="47"/>
    </location>
</feature>
<gene>
    <name evidence="1" type="ORF">SPELUC_LOCUS18043</name>
</gene>
<reference evidence="1" key="1">
    <citation type="submission" date="2021-06" db="EMBL/GenBank/DDBJ databases">
        <authorList>
            <person name="Kallberg Y."/>
            <person name="Tangrot J."/>
            <person name="Rosling A."/>
        </authorList>
    </citation>
    <scope>NUCLEOTIDE SEQUENCE</scope>
    <source>
        <strain evidence="1">28 12/20/2015</strain>
    </source>
</reference>
<dbReference type="EMBL" id="CAJVPW010079793">
    <property type="protein sequence ID" value="CAG8800715.1"/>
    <property type="molecule type" value="Genomic_DNA"/>
</dbReference>
<evidence type="ECO:0000313" key="2">
    <source>
        <dbReference type="Proteomes" id="UP000789366"/>
    </source>
</evidence>
<sequence length="47" mass="5444">EVCDTMFSRSENLTEKMRESFKKNSILISDNEIEIRPSLNRNADKPG</sequence>
<name>A0ACA9RN26_9GLOM</name>
<dbReference type="Proteomes" id="UP000789366">
    <property type="component" value="Unassembled WGS sequence"/>
</dbReference>
<accession>A0ACA9RN26</accession>
<protein>
    <submittedName>
        <fullName evidence="1">12968_t:CDS:1</fullName>
    </submittedName>
</protein>
<keyword evidence="2" id="KW-1185">Reference proteome</keyword>